<reference evidence="2 3" key="1">
    <citation type="journal article" date="2018" name="Mol. Biol. Evol.">
        <title>Broad Genomic Sampling Reveals a Smut Pathogenic Ancestry of the Fungal Clade Ustilaginomycotina.</title>
        <authorList>
            <person name="Kijpornyongpan T."/>
            <person name="Mondo S.J."/>
            <person name="Barry K."/>
            <person name="Sandor L."/>
            <person name="Lee J."/>
            <person name="Lipzen A."/>
            <person name="Pangilinan J."/>
            <person name="LaButti K."/>
            <person name="Hainaut M."/>
            <person name="Henrissat B."/>
            <person name="Grigoriev I.V."/>
            <person name="Spatafora J.W."/>
            <person name="Aime M.C."/>
        </authorList>
    </citation>
    <scope>NUCLEOTIDE SEQUENCE [LARGE SCALE GENOMIC DNA]</scope>
    <source>
        <strain evidence="2 3">MCA 3645</strain>
    </source>
</reference>
<proteinExistence type="predicted"/>
<evidence type="ECO:0000256" key="1">
    <source>
        <dbReference type="SAM" id="Phobius"/>
    </source>
</evidence>
<gene>
    <name evidence="2" type="ORF">BCV70DRAFT_92693</name>
</gene>
<keyword evidence="1" id="KW-0472">Membrane</keyword>
<dbReference type="Proteomes" id="UP000246740">
    <property type="component" value="Unassembled WGS sequence"/>
</dbReference>
<name>A0A317XEY0_9BASI</name>
<evidence type="ECO:0000313" key="2">
    <source>
        <dbReference type="EMBL" id="PWY96983.1"/>
    </source>
</evidence>
<evidence type="ECO:0000313" key="3">
    <source>
        <dbReference type="Proteomes" id="UP000246740"/>
    </source>
</evidence>
<keyword evidence="1" id="KW-0812">Transmembrane</keyword>
<feature type="transmembrane region" description="Helical" evidence="1">
    <location>
        <begin position="72"/>
        <end position="92"/>
    </location>
</feature>
<keyword evidence="3" id="KW-1185">Reference proteome</keyword>
<organism evidence="2 3">
    <name type="scientific">Testicularia cyperi</name>
    <dbReference type="NCBI Taxonomy" id="1882483"/>
    <lineage>
        <taxon>Eukaryota</taxon>
        <taxon>Fungi</taxon>
        <taxon>Dikarya</taxon>
        <taxon>Basidiomycota</taxon>
        <taxon>Ustilaginomycotina</taxon>
        <taxon>Ustilaginomycetes</taxon>
        <taxon>Ustilaginales</taxon>
        <taxon>Anthracoideaceae</taxon>
        <taxon>Testicularia</taxon>
    </lineage>
</organism>
<sequence length="124" mass="13774">MYLNIVLFFQTNTSHRRSPSLVSRTQSSGLVELTRPLFGPFPVLCALPFERPSSYSLVSPISLHAAQLAFKMRFFLTLESVCLVALVVMSTLEMIAALPTRRDIATGHTEVVLPNHDARKSRGT</sequence>
<keyword evidence="1" id="KW-1133">Transmembrane helix</keyword>
<dbReference type="AlphaFoldDB" id="A0A317XEY0"/>
<dbReference type="EMBL" id="KZ819230">
    <property type="protein sequence ID" value="PWY96983.1"/>
    <property type="molecule type" value="Genomic_DNA"/>
</dbReference>
<protein>
    <submittedName>
        <fullName evidence="2">Uncharacterized protein</fullName>
    </submittedName>
</protein>
<accession>A0A317XEY0</accession>
<dbReference type="InParanoid" id="A0A317XEY0"/>